<keyword evidence="3" id="KW-0378">Hydrolase</keyword>
<feature type="compositionally biased region" description="Basic and acidic residues" evidence="4">
    <location>
        <begin position="1"/>
        <end position="16"/>
    </location>
</feature>
<dbReference type="Gene3D" id="2.40.70.10">
    <property type="entry name" value="Acid Proteases"/>
    <property type="match status" value="2"/>
</dbReference>
<accession>A0AAD9L847</accession>
<feature type="compositionally biased region" description="Pro residues" evidence="4">
    <location>
        <begin position="169"/>
        <end position="181"/>
    </location>
</feature>
<keyword evidence="7" id="KW-1185">Reference proteome</keyword>
<dbReference type="InterPro" id="IPR001969">
    <property type="entry name" value="Aspartic_peptidase_AS"/>
</dbReference>
<dbReference type="PANTHER" id="PTHR47966:SF51">
    <property type="entry name" value="BETA-SITE APP-CLEAVING ENZYME, ISOFORM A-RELATED"/>
    <property type="match status" value="1"/>
</dbReference>
<dbReference type="InterPro" id="IPR033121">
    <property type="entry name" value="PEPTIDASE_A1"/>
</dbReference>
<dbReference type="InterPro" id="IPR001461">
    <property type="entry name" value="Aspartic_peptidase_A1"/>
</dbReference>
<feature type="domain" description="Peptidase A1" evidence="5">
    <location>
        <begin position="193"/>
        <end position="549"/>
    </location>
</feature>
<evidence type="ECO:0000256" key="4">
    <source>
        <dbReference type="SAM" id="MobiDB-lite"/>
    </source>
</evidence>
<dbReference type="PRINTS" id="PR00792">
    <property type="entry name" value="PEPSIN"/>
</dbReference>
<dbReference type="PANTHER" id="PTHR47966">
    <property type="entry name" value="BETA-SITE APP-CLEAVING ENZYME, ISOFORM A-RELATED"/>
    <property type="match status" value="1"/>
</dbReference>
<gene>
    <name evidence="6" type="ORF">DB88DRAFT_522580</name>
</gene>
<name>A0AAD9L847_PAPLA</name>
<evidence type="ECO:0000256" key="1">
    <source>
        <dbReference type="ARBA" id="ARBA00007447"/>
    </source>
</evidence>
<dbReference type="InterPro" id="IPR021109">
    <property type="entry name" value="Peptidase_aspartic_dom_sf"/>
</dbReference>
<evidence type="ECO:0000256" key="3">
    <source>
        <dbReference type="RuleBase" id="RU000454"/>
    </source>
</evidence>
<dbReference type="PROSITE" id="PS51767">
    <property type="entry name" value="PEPTIDASE_A1"/>
    <property type="match status" value="1"/>
</dbReference>
<comment type="similarity">
    <text evidence="1 3">Belongs to the peptidase A1 family.</text>
</comment>
<evidence type="ECO:0000259" key="5">
    <source>
        <dbReference type="PROSITE" id="PS51767"/>
    </source>
</evidence>
<protein>
    <submittedName>
        <fullName evidence="6">Aspartic peptidase domain-containing protein</fullName>
    </submittedName>
</protein>
<organism evidence="6 7">
    <name type="scientific">Papiliotrema laurentii</name>
    <name type="common">Cryptococcus laurentii</name>
    <dbReference type="NCBI Taxonomy" id="5418"/>
    <lineage>
        <taxon>Eukaryota</taxon>
        <taxon>Fungi</taxon>
        <taxon>Dikarya</taxon>
        <taxon>Basidiomycota</taxon>
        <taxon>Agaricomycotina</taxon>
        <taxon>Tremellomycetes</taxon>
        <taxon>Tremellales</taxon>
        <taxon>Rhynchogastremaceae</taxon>
        <taxon>Papiliotrema</taxon>
    </lineage>
</organism>
<dbReference type="PROSITE" id="PS00141">
    <property type="entry name" value="ASP_PROTEASE"/>
    <property type="match status" value="2"/>
</dbReference>
<dbReference type="InterPro" id="IPR034164">
    <property type="entry name" value="Pepsin-like_dom"/>
</dbReference>
<dbReference type="EMBL" id="JAODAN010000002">
    <property type="protein sequence ID" value="KAK1926826.1"/>
    <property type="molecule type" value="Genomic_DNA"/>
</dbReference>
<comment type="caution">
    <text evidence="6">The sequence shown here is derived from an EMBL/GenBank/DDBJ whole genome shotgun (WGS) entry which is preliminary data.</text>
</comment>
<sequence length="553" mass="59480">MKRHQTDPEQYREHLARRGITLSHPERAAGDIRNMKRGRRLAHRQNGGSSVREPNKRGKLVTRYHPEYDPHILPNDVSKSRPQRREEAITTPNVPSASSYAGASALSNAIAPSALTPSAPLVAAAEETHQGDMSRGAVAVDTPNAPSSATPSATALSVNAAPAASSIPPLSPNSAPPPSRTPLPITNQRGVVYTVEATIGGDSTKIPILVDSGSSTFWVAAKQCQSCPQNAMAECLACDNPKYGMTESIIDLPEDKCPRGKEPNSIFYGKGKVFGCPVNTAVTLGDLSLVDFPVLGVTRVDEQQASLGRSYSGILGLGSQISIGLDSCALRITQCATINKFGKTPVDVWYENHAIETKDVGFYLVRDGDPGTSQLVLGGALDVDKLSTIPIDKGKKAVLQPYGDKPKHFDITLDKMTVWGNSIPGFTSRHVVVDTGSTLLIVPREAMKSIYGFLGNGTLTEFTEPDNTASYVFKCTLLPPHETVLSLTFGGVEFGIQFRDLTWGPVPGYEDYCYGRIGSLDDDLYLLGDMFLVNVYHSVNVDSGQVTMYGLNK</sequence>
<dbReference type="SUPFAM" id="SSF50630">
    <property type="entry name" value="Acid proteases"/>
    <property type="match status" value="1"/>
</dbReference>
<dbReference type="CDD" id="cd05471">
    <property type="entry name" value="pepsin_like"/>
    <property type="match status" value="1"/>
</dbReference>
<dbReference type="Pfam" id="PF00026">
    <property type="entry name" value="Asp"/>
    <property type="match status" value="1"/>
</dbReference>
<proteinExistence type="inferred from homology"/>
<dbReference type="Proteomes" id="UP001182556">
    <property type="component" value="Unassembled WGS sequence"/>
</dbReference>
<feature type="region of interest" description="Disordered" evidence="4">
    <location>
        <begin position="126"/>
        <end position="185"/>
    </location>
</feature>
<reference evidence="6" key="1">
    <citation type="submission" date="2023-02" db="EMBL/GenBank/DDBJ databases">
        <title>Identification and recombinant expression of a fungal hydrolase from Papiliotrema laurentii that hydrolyzes apple cutin and clears colloidal polyester polyurethane.</title>
        <authorList>
            <consortium name="DOE Joint Genome Institute"/>
            <person name="Roman V.A."/>
            <person name="Bojanowski C."/>
            <person name="Crable B.R."/>
            <person name="Wagner D.N."/>
            <person name="Hung C.S."/>
            <person name="Nadeau L.J."/>
            <person name="Schratz L."/>
            <person name="Haridas S."/>
            <person name="Pangilinan J."/>
            <person name="Lipzen A."/>
            <person name="Na H."/>
            <person name="Yan M."/>
            <person name="Ng V."/>
            <person name="Grigoriev I.V."/>
            <person name="Spatafora J.W."/>
            <person name="Barlow D."/>
            <person name="Biffinger J."/>
            <person name="Kelley-Loughnane N."/>
            <person name="Varaljay V.A."/>
            <person name="Crookes-Goodson W.J."/>
        </authorList>
    </citation>
    <scope>NUCLEOTIDE SEQUENCE</scope>
    <source>
        <strain evidence="6">5307AH</strain>
    </source>
</reference>
<dbReference type="AlphaFoldDB" id="A0AAD9L847"/>
<feature type="compositionally biased region" description="Low complexity" evidence="4">
    <location>
        <begin position="142"/>
        <end position="168"/>
    </location>
</feature>
<feature type="compositionally biased region" description="Basic and acidic residues" evidence="4">
    <location>
        <begin position="24"/>
        <end position="34"/>
    </location>
</feature>
<dbReference type="GO" id="GO:0006508">
    <property type="term" value="P:proteolysis"/>
    <property type="evidence" value="ECO:0007669"/>
    <property type="project" value="UniProtKB-KW"/>
</dbReference>
<evidence type="ECO:0000313" key="6">
    <source>
        <dbReference type="EMBL" id="KAK1926826.1"/>
    </source>
</evidence>
<keyword evidence="2 3" id="KW-0064">Aspartyl protease</keyword>
<dbReference type="GO" id="GO:0004190">
    <property type="term" value="F:aspartic-type endopeptidase activity"/>
    <property type="evidence" value="ECO:0007669"/>
    <property type="project" value="UniProtKB-KW"/>
</dbReference>
<feature type="region of interest" description="Disordered" evidence="4">
    <location>
        <begin position="1"/>
        <end position="100"/>
    </location>
</feature>
<keyword evidence="3" id="KW-0645">Protease</keyword>
<evidence type="ECO:0000256" key="2">
    <source>
        <dbReference type="ARBA" id="ARBA00022750"/>
    </source>
</evidence>
<evidence type="ECO:0000313" key="7">
    <source>
        <dbReference type="Proteomes" id="UP001182556"/>
    </source>
</evidence>